<name>A0A1S3DJB9_DIACI</name>
<dbReference type="PaxDb" id="121845-A0A1S3DJB9"/>
<dbReference type="InterPro" id="IPR004156">
    <property type="entry name" value="OATP"/>
</dbReference>
<dbReference type="InterPro" id="IPR036259">
    <property type="entry name" value="MFS_trans_sf"/>
</dbReference>
<dbReference type="KEGG" id="dci:103519774"/>
<evidence type="ECO:0000313" key="3">
    <source>
        <dbReference type="Proteomes" id="UP000079169"/>
    </source>
</evidence>
<keyword evidence="2" id="KW-1133">Transmembrane helix</keyword>
<accession>A0A1S3DJB9</accession>
<feature type="transmembrane region" description="Helical" evidence="2">
    <location>
        <begin position="48"/>
        <end position="69"/>
    </location>
</feature>
<dbReference type="Pfam" id="PF03137">
    <property type="entry name" value="OATP"/>
    <property type="match status" value="1"/>
</dbReference>
<dbReference type="GO" id="GO:0015347">
    <property type="term" value="F:sodium-independent organic anion transmembrane transporter activity"/>
    <property type="evidence" value="ECO:0007669"/>
    <property type="project" value="TreeGrafter"/>
</dbReference>
<sequence length="137" mass="15246">MLPWQSWQIYVGLCLLSICEAFILSAFNSFMSKYVQNQFGLSTKGSSIIMGCLIVPAGFLGIISGGYFVKRYQLSTFQLLLLIQSCLSLSLLFSAGFILVNDPVKIAGINFPYRTDPAQRTTLLDRAKTRVQGLDFE</sequence>
<dbReference type="SUPFAM" id="SSF103473">
    <property type="entry name" value="MFS general substrate transporter"/>
    <property type="match status" value="1"/>
</dbReference>
<feature type="transmembrane region" description="Helical" evidence="2">
    <location>
        <begin position="81"/>
        <end position="100"/>
    </location>
</feature>
<keyword evidence="2" id="KW-0472">Membrane</keyword>
<keyword evidence="2" id="KW-0812">Transmembrane</keyword>
<proteinExistence type="predicted"/>
<protein>
    <submittedName>
        <fullName evidence="4">Solute carrier organic anion transporter family member 5A1-like</fullName>
    </submittedName>
</protein>
<feature type="transmembrane region" description="Helical" evidence="2">
    <location>
        <begin position="6"/>
        <end position="27"/>
    </location>
</feature>
<dbReference type="PANTHER" id="PTHR11388:SF142">
    <property type="entry name" value="SOLUTE CARRIER ORGANIC ANION TRANSPORTER FAMILY MEMBER 5A1"/>
    <property type="match status" value="1"/>
</dbReference>
<keyword evidence="3" id="KW-1185">Reference proteome</keyword>
<dbReference type="AlphaFoldDB" id="A0A1S3DJB9"/>
<dbReference type="GO" id="GO:0016323">
    <property type="term" value="C:basolateral plasma membrane"/>
    <property type="evidence" value="ECO:0007669"/>
    <property type="project" value="TreeGrafter"/>
</dbReference>
<organism evidence="3 4">
    <name type="scientific">Diaphorina citri</name>
    <name type="common">Asian citrus psyllid</name>
    <dbReference type="NCBI Taxonomy" id="121845"/>
    <lineage>
        <taxon>Eukaryota</taxon>
        <taxon>Metazoa</taxon>
        <taxon>Ecdysozoa</taxon>
        <taxon>Arthropoda</taxon>
        <taxon>Hexapoda</taxon>
        <taxon>Insecta</taxon>
        <taxon>Pterygota</taxon>
        <taxon>Neoptera</taxon>
        <taxon>Paraneoptera</taxon>
        <taxon>Hemiptera</taxon>
        <taxon>Sternorrhyncha</taxon>
        <taxon>Psylloidea</taxon>
        <taxon>Psyllidae</taxon>
        <taxon>Diaphorininae</taxon>
        <taxon>Diaphorina</taxon>
    </lineage>
</organism>
<evidence type="ECO:0000256" key="1">
    <source>
        <dbReference type="ARBA" id="ARBA00023157"/>
    </source>
</evidence>
<dbReference type="PANTHER" id="PTHR11388">
    <property type="entry name" value="ORGANIC ANION TRANSPORTER"/>
    <property type="match status" value="1"/>
</dbReference>
<gene>
    <name evidence="4" type="primary">LOC103519774</name>
</gene>
<reference evidence="4" key="1">
    <citation type="submission" date="2025-08" db="UniProtKB">
        <authorList>
            <consortium name="RefSeq"/>
        </authorList>
    </citation>
    <scope>IDENTIFICATION</scope>
</reference>
<dbReference type="Gene3D" id="1.20.1250.20">
    <property type="entry name" value="MFS general substrate transporter like domains"/>
    <property type="match status" value="1"/>
</dbReference>
<dbReference type="GO" id="GO:0043252">
    <property type="term" value="P:sodium-independent organic anion transport"/>
    <property type="evidence" value="ECO:0007669"/>
    <property type="project" value="TreeGrafter"/>
</dbReference>
<dbReference type="Proteomes" id="UP000079169">
    <property type="component" value="Unplaced"/>
</dbReference>
<dbReference type="GeneID" id="103519774"/>
<evidence type="ECO:0000313" key="4">
    <source>
        <dbReference type="RefSeq" id="XP_008483078.1"/>
    </source>
</evidence>
<keyword evidence="1" id="KW-1015">Disulfide bond</keyword>
<evidence type="ECO:0000256" key="2">
    <source>
        <dbReference type="SAM" id="Phobius"/>
    </source>
</evidence>
<dbReference type="RefSeq" id="XP_008483078.1">
    <property type="nucleotide sequence ID" value="XM_008484856.1"/>
</dbReference>